<protein>
    <recommendedName>
        <fullName evidence="4">Protein kinase domain-containing protein</fullName>
    </recommendedName>
</protein>
<proteinExistence type="predicted"/>
<evidence type="ECO:0000256" key="1">
    <source>
        <dbReference type="SAM" id="MobiDB-lite"/>
    </source>
</evidence>
<dbReference type="InterPro" id="IPR011009">
    <property type="entry name" value="Kinase-like_dom_sf"/>
</dbReference>
<comment type="caution">
    <text evidence="2">The sequence shown here is derived from an EMBL/GenBank/DDBJ whole genome shotgun (WGS) entry which is preliminary data.</text>
</comment>
<evidence type="ECO:0000313" key="3">
    <source>
        <dbReference type="Proteomes" id="UP001500016"/>
    </source>
</evidence>
<feature type="compositionally biased region" description="Basic and acidic residues" evidence="1">
    <location>
        <begin position="10"/>
        <end position="21"/>
    </location>
</feature>
<sequence>MDNGGRSRRRDAERPESRSGEPRSPVAPPAPLPPVASRLAALGDRRLAAAVAAAPPLGPGIGGRTAELDVGGTPVFVKRVPLTELELRPEHARSTANLFALPAYYHYGLGSAGFGAWRELAAHLAASRWAREGAYGGFPVTYHWRVLPDSPPEGFADEFGGIDGAVAFWEGSPAVRRRLEALGRATSSLVLFLEHLPGTLADAREPGPDRTVAELERGARFMASRGLVHFDAHSRNVLTDGRRLLFTDFGLALSARFALAPDEARFLAAHLASYDRCFVLSEARRRLGADLGARGPAADLLDAFHRRLLDGSRRTPYPAAEIEAALAPERPPGGHARDSTRAI</sequence>
<organism evidence="2 3">
    <name type="scientific">Streptomyces albiaxialis</name>
    <dbReference type="NCBI Taxonomy" id="329523"/>
    <lineage>
        <taxon>Bacteria</taxon>
        <taxon>Bacillati</taxon>
        <taxon>Actinomycetota</taxon>
        <taxon>Actinomycetes</taxon>
        <taxon>Kitasatosporales</taxon>
        <taxon>Streptomycetaceae</taxon>
        <taxon>Streptomyces</taxon>
    </lineage>
</organism>
<keyword evidence="3" id="KW-1185">Reference proteome</keyword>
<evidence type="ECO:0008006" key="4">
    <source>
        <dbReference type="Google" id="ProtNLM"/>
    </source>
</evidence>
<feature type="region of interest" description="Disordered" evidence="1">
    <location>
        <begin position="1"/>
        <end position="35"/>
    </location>
</feature>
<accession>A0ABN2VVZ4</accession>
<dbReference type="Proteomes" id="UP001500016">
    <property type="component" value="Unassembled WGS sequence"/>
</dbReference>
<dbReference type="SUPFAM" id="SSF56112">
    <property type="entry name" value="Protein kinase-like (PK-like)"/>
    <property type="match status" value="2"/>
</dbReference>
<evidence type="ECO:0000313" key="2">
    <source>
        <dbReference type="EMBL" id="GAA2074424.1"/>
    </source>
</evidence>
<dbReference type="RefSeq" id="WP_344527747.1">
    <property type="nucleotide sequence ID" value="NZ_BAAAPE010000007.1"/>
</dbReference>
<reference evidence="2 3" key="1">
    <citation type="journal article" date="2019" name="Int. J. Syst. Evol. Microbiol.">
        <title>The Global Catalogue of Microorganisms (GCM) 10K type strain sequencing project: providing services to taxonomists for standard genome sequencing and annotation.</title>
        <authorList>
            <consortium name="The Broad Institute Genomics Platform"/>
            <consortium name="The Broad Institute Genome Sequencing Center for Infectious Disease"/>
            <person name="Wu L."/>
            <person name="Ma J."/>
        </authorList>
    </citation>
    <scope>NUCLEOTIDE SEQUENCE [LARGE SCALE GENOMIC DNA]</scope>
    <source>
        <strain evidence="2 3">JCM 15478</strain>
    </source>
</reference>
<feature type="region of interest" description="Disordered" evidence="1">
    <location>
        <begin position="322"/>
        <end position="343"/>
    </location>
</feature>
<gene>
    <name evidence="2" type="ORF">GCM10009801_28350</name>
</gene>
<dbReference type="EMBL" id="BAAAPE010000007">
    <property type="protein sequence ID" value="GAA2074424.1"/>
    <property type="molecule type" value="Genomic_DNA"/>
</dbReference>
<name>A0ABN2VVZ4_9ACTN</name>
<feature type="compositionally biased region" description="Pro residues" evidence="1">
    <location>
        <begin position="25"/>
        <end position="34"/>
    </location>
</feature>